<gene>
    <name evidence="1" type="primary">NCAS0H00110</name>
    <name evidence="1" type="ordered locus">NCAS_0H00110</name>
</gene>
<accession>G0VIJ6</accession>
<proteinExistence type="predicted"/>
<reference key="2">
    <citation type="submission" date="2011-08" db="EMBL/GenBank/DDBJ databases">
        <title>Genome sequence of Naumovozyma castellii.</title>
        <authorList>
            <person name="Gordon J.L."/>
            <person name="Armisen D."/>
            <person name="Proux-Wera E."/>
            <person name="OhEigeartaigh S.S."/>
            <person name="Byrne K.P."/>
            <person name="Wolfe K.H."/>
        </authorList>
    </citation>
    <scope>NUCLEOTIDE SEQUENCE</scope>
    <source>
        <strain>Type strain:CBS 4309</strain>
    </source>
</reference>
<evidence type="ECO:0000313" key="1">
    <source>
        <dbReference type="EMBL" id="CCC71321.1"/>
    </source>
</evidence>
<dbReference type="Proteomes" id="UP000001640">
    <property type="component" value="Chromosome 8"/>
</dbReference>
<organism evidence="1 2">
    <name type="scientific">Naumovozyma castellii</name>
    <name type="common">Yeast</name>
    <name type="synonym">Saccharomyces castellii</name>
    <dbReference type="NCBI Taxonomy" id="27288"/>
    <lineage>
        <taxon>Eukaryota</taxon>
        <taxon>Fungi</taxon>
        <taxon>Dikarya</taxon>
        <taxon>Ascomycota</taxon>
        <taxon>Saccharomycotina</taxon>
        <taxon>Saccharomycetes</taxon>
        <taxon>Saccharomycetales</taxon>
        <taxon>Saccharomycetaceae</taxon>
        <taxon>Naumovozyma</taxon>
    </lineage>
</organism>
<reference evidence="1 2" key="1">
    <citation type="journal article" date="2011" name="Proc. Natl. Acad. Sci. U.S.A.">
        <title>Evolutionary erosion of yeast sex chromosomes by mating-type switching accidents.</title>
        <authorList>
            <person name="Gordon J.L."/>
            <person name="Armisen D."/>
            <person name="Proux-Wera E."/>
            <person name="Oheigeartaigh S.S."/>
            <person name="Byrne K.P."/>
            <person name="Wolfe K.H."/>
        </authorList>
    </citation>
    <scope>NUCLEOTIDE SEQUENCE [LARGE SCALE GENOMIC DNA]</scope>
    <source>
        <strain evidence="2">ATCC 76901 / BCRC 22586 / CBS 4309 / NBRC 1992 / NRRL Y-12630</strain>
    </source>
</reference>
<dbReference type="KEGG" id="ncs:NCAS_0H00110"/>
<name>G0VIJ6_NAUCA</name>
<dbReference type="HOGENOM" id="CLU_068095_0_0_1"/>
<dbReference type="InParanoid" id="G0VIJ6"/>
<dbReference type="GeneID" id="96905002"/>
<dbReference type="RefSeq" id="XP_003677672.1">
    <property type="nucleotide sequence ID" value="XM_003677624.1"/>
</dbReference>
<dbReference type="EMBL" id="HE576759">
    <property type="protein sequence ID" value="CCC71321.1"/>
    <property type="molecule type" value="Genomic_DNA"/>
</dbReference>
<dbReference type="AlphaFoldDB" id="G0VIJ6"/>
<keyword evidence="2" id="KW-1185">Reference proteome</keyword>
<evidence type="ECO:0000313" key="2">
    <source>
        <dbReference type="Proteomes" id="UP000001640"/>
    </source>
</evidence>
<protein>
    <submittedName>
        <fullName evidence="1">Uncharacterized protein</fullName>
    </submittedName>
</protein>
<sequence>MGNTTSTPDPGPVLPRSKRVLCKDQCKCSSEEKKRQREKCMQFKESWMFTNHYKLFASTNQVLCEIYEKMSKFGLTEIDYPFRENSKVELPKDKGYKINSVLILCGPEDGSDIDFITGWNVGDATLTSILTKYGGIAAVRKIAMGEIDEPFSSIYEKDSRDRSSIREFNIIDYNQSRNFQESIPSMYFVGCSYSAPLIYLIQEVSSHLKRQGLQANAFQIATYLNTRFCRFDLSLIPVQEQINGTFIARMRSFDLNRYIYHGEGVSRHELDRISDIFELSRNVGLIEAEAKEWLPCGCYINRGKNIMIETDELANVATLIKTMHTAVTRTSHLDGAIKTTENMGFLEDGI</sequence>